<keyword evidence="5" id="KW-0496">Mitochondrion</keyword>
<dbReference type="InterPro" id="IPR008991">
    <property type="entry name" value="Translation_prot_SH3-like_sf"/>
</dbReference>
<accession>A0A7J7JC41</accession>
<evidence type="ECO:0000256" key="1">
    <source>
        <dbReference type="ARBA" id="ARBA00004173"/>
    </source>
</evidence>
<comment type="similarity">
    <text evidence="2">Belongs to the bacterial ribosomal protein bL19 family.</text>
</comment>
<protein>
    <recommendedName>
        <fullName evidence="7">Large ribosomal subunit protein bL19m</fullName>
    </recommendedName>
    <alternativeName>
        <fullName evidence="8">39S ribosomal protein L19, mitochondrial</fullName>
    </alternativeName>
</protein>
<keyword evidence="3" id="KW-0809">Transit peptide</keyword>
<dbReference type="AlphaFoldDB" id="A0A7J7JC41"/>
<dbReference type="GO" id="GO:0005762">
    <property type="term" value="C:mitochondrial large ribosomal subunit"/>
    <property type="evidence" value="ECO:0007669"/>
    <property type="project" value="TreeGrafter"/>
</dbReference>
<evidence type="ECO:0000313" key="11">
    <source>
        <dbReference type="Proteomes" id="UP000593567"/>
    </source>
</evidence>
<evidence type="ECO:0000256" key="3">
    <source>
        <dbReference type="ARBA" id="ARBA00022946"/>
    </source>
</evidence>
<organism evidence="10 11">
    <name type="scientific">Bugula neritina</name>
    <name type="common">Brown bryozoan</name>
    <name type="synonym">Sertularia neritina</name>
    <dbReference type="NCBI Taxonomy" id="10212"/>
    <lineage>
        <taxon>Eukaryota</taxon>
        <taxon>Metazoa</taxon>
        <taxon>Spiralia</taxon>
        <taxon>Lophotrochozoa</taxon>
        <taxon>Bryozoa</taxon>
        <taxon>Gymnolaemata</taxon>
        <taxon>Cheilostomatida</taxon>
        <taxon>Flustrina</taxon>
        <taxon>Buguloidea</taxon>
        <taxon>Bugulidae</taxon>
        <taxon>Bugula</taxon>
    </lineage>
</organism>
<gene>
    <name evidence="10" type="ORF">EB796_018765</name>
</gene>
<evidence type="ECO:0000256" key="5">
    <source>
        <dbReference type="ARBA" id="ARBA00023128"/>
    </source>
</evidence>
<evidence type="ECO:0000256" key="8">
    <source>
        <dbReference type="ARBA" id="ARBA00035359"/>
    </source>
</evidence>
<dbReference type="EMBL" id="VXIV02002786">
    <property type="protein sequence ID" value="KAF6022928.1"/>
    <property type="molecule type" value="Genomic_DNA"/>
</dbReference>
<feature type="region of interest" description="Disordered" evidence="9">
    <location>
        <begin position="304"/>
        <end position="323"/>
    </location>
</feature>
<reference evidence="10" key="1">
    <citation type="submission" date="2020-06" db="EMBL/GenBank/DDBJ databases">
        <title>Draft genome of Bugula neritina, a colonial animal packing powerful symbionts and potential medicines.</title>
        <authorList>
            <person name="Rayko M."/>
        </authorList>
    </citation>
    <scope>NUCLEOTIDE SEQUENCE [LARGE SCALE GENOMIC DNA]</scope>
    <source>
        <strain evidence="10">Kwan_BN1</strain>
    </source>
</reference>
<comment type="subcellular location">
    <subcellularLocation>
        <location evidence="1">Mitochondrion</location>
    </subcellularLocation>
</comment>
<keyword evidence="4" id="KW-0689">Ribosomal protein</keyword>
<dbReference type="FunFam" id="2.30.30.790:FF:000002">
    <property type="entry name" value="39S ribosomal protein L19, mitochondrial"/>
    <property type="match status" value="1"/>
</dbReference>
<evidence type="ECO:0000313" key="10">
    <source>
        <dbReference type="EMBL" id="KAF6022928.1"/>
    </source>
</evidence>
<dbReference type="Pfam" id="PF01245">
    <property type="entry name" value="Ribosomal_L19"/>
    <property type="match status" value="1"/>
</dbReference>
<keyword evidence="6" id="KW-0687">Ribonucleoprotein</keyword>
<dbReference type="PANTHER" id="PTHR15680:SF9">
    <property type="entry name" value="LARGE RIBOSOMAL SUBUNIT PROTEIN BL19M"/>
    <property type="match status" value="1"/>
</dbReference>
<comment type="caution">
    <text evidence="10">The sequence shown here is derived from an EMBL/GenBank/DDBJ whole genome shotgun (WGS) entry which is preliminary data.</text>
</comment>
<dbReference type="InterPro" id="IPR001857">
    <property type="entry name" value="Ribosomal_bL19"/>
</dbReference>
<dbReference type="OrthoDB" id="432645at2759"/>
<keyword evidence="11" id="KW-1185">Reference proteome</keyword>
<dbReference type="Proteomes" id="UP000593567">
    <property type="component" value="Unassembled WGS sequence"/>
</dbReference>
<name>A0A7J7JC41_BUGNE</name>
<dbReference type="PANTHER" id="PTHR15680">
    <property type="entry name" value="RIBOSOMAL PROTEIN L19"/>
    <property type="match status" value="1"/>
</dbReference>
<evidence type="ECO:0000256" key="9">
    <source>
        <dbReference type="SAM" id="MobiDB-lite"/>
    </source>
</evidence>
<evidence type="ECO:0000256" key="4">
    <source>
        <dbReference type="ARBA" id="ARBA00022980"/>
    </source>
</evidence>
<dbReference type="Gene3D" id="2.30.30.790">
    <property type="match status" value="1"/>
</dbReference>
<evidence type="ECO:0000256" key="2">
    <source>
        <dbReference type="ARBA" id="ARBA00005781"/>
    </source>
</evidence>
<dbReference type="GO" id="GO:0003735">
    <property type="term" value="F:structural constituent of ribosome"/>
    <property type="evidence" value="ECO:0007669"/>
    <property type="project" value="InterPro"/>
</dbReference>
<dbReference type="SUPFAM" id="SSF50104">
    <property type="entry name" value="Translation proteins SH3-like domain"/>
    <property type="match status" value="1"/>
</dbReference>
<proteinExistence type="inferred from homology"/>
<evidence type="ECO:0000256" key="6">
    <source>
        <dbReference type="ARBA" id="ARBA00023274"/>
    </source>
</evidence>
<sequence>MALHNVLRSFSELQFSCTYAKSFVRRLRGYRYQPEHQAVPKKLLDQFRENPRENVASPAIEEYNPEELQAARRFKFVHPEFMPASDPEHRDPVRELLEREDMMKRRAKLDIPEFYVGSILAVTLSDPYADGGESKFVGICIERSETGLKHNFVLRNYIDNQGIEIMYELYNPTIKKIEVIKLEKRLDEELLYLRDAPPEYSEVPFDIEAIPHPRGAPVPINPIKVKLNPRPWRERWERSNLIGFEIMENCVTPKMWKKAQLKENCKPWERYDLVKKYRESVPLKDQDEAYVHFTREHARVEKEKVASLDRQLKTKENDSDVTE</sequence>
<dbReference type="GO" id="GO:0006412">
    <property type="term" value="P:translation"/>
    <property type="evidence" value="ECO:0007669"/>
    <property type="project" value="InterPro"/>
</dbReference>
<evidence type="ECO:0000256" key="7">
    <source>
        <dbReference type="ARBA" id="ARBA00035288"/>
    </source>
</evidence>
<dbReference type="InterPro" id="IPR038657">
    <property type="entry name" value="Ribosomal_bL19_sf"/>
</dbReference>